<evidence type="ECO:0000313" key="8">
    <source>
        <dbReference type="EMBL" id="KKP62956.1"/>
    </source>
</evidence>
<keyword evidence="3 6" id="KW-0812">Transmembrane</keyword>
<feature type="transmembrane region" description="Helical" evidence="6">
    <location>
        <begin position="36"/>
        <end position="55"/>
    </location>
</feature>
<keyword evidence="4 6" id="KW-1133">Transmembrane helix</keyword>
<organism evidence="8 9">
    <name type="scientific">Candidatus Roizmanbacteria bacterium GW2011_GWC2_34_23</name>
    <dbReference type="NCBI Taxonomy" id="1618484"/>
    <lineage>
        <taxon>Bacteria</taxon>
        <taxon>Candidatus Roizmaniibacteriota</taxon>
    </lineage>
</organism>
<feature type="transmembrane region" description="Helical" evidence="6">
    <location>
        <begin position="6"/>
        <end position="24"/>
    </location>
</feature>
<sequence>MTWLYLSLGSALSFASLTLLSRVVSVKSKNPRALSIVFNLIAFLMALMIFFITGANKNFSLPTKFEPYLYLSIACLFYGLYERIRFYVAQVLEASLVSIINNISLAVAFFTAAFIYSEVMTINKIGGFLLILTALFLVSVNKVSKINRRGILLAILANVFLGIGWALDKKGVIFFSPETYNVLVWFFPLFVLYFPYLKFSDIKKEIKISSWKIALLSLFNVIGYFIQLKAQALADATRVIPIVQTSTLLTVIFGIFILKEKDNLFKKIFAGIIAIGGVFLLR</sequence>
<evidence type="ECO:0000313" key="9">
    <source>
        <dbReference type="Proteomes" id="UP000034004"/>
    </source>
</evidence>
<dbReference type="PANTHER" id="PTHR32322">
    <property type="entry name" value="INNER MEMBRANE TRANSPORTER"/>
    <property type="match status" value="1"/>
</dbReference>
<dbReference type="Proteomes" id="UP000034004">
    <property type="component" value="Unassembled WGS sequence"/>
</dbReference>
<comment type="subcellular location">
    <subcellularLocation>
        <location evidence="1">Membrane</location>
        <topology evidence="1">Multi-pass membrane protein</topology>
    </subcellularLocation>
</comment>
<feature type="transmembrane region" description="Helical" evidence="6">
    <location>
        <begin position="150"/>
        <end position="167"/>
    </location>
</feature>
<keyword evidence="5 6" id="KW-0472">Membrane</keyword>
<protein>
    <recommendedName>
        <fullName evidence="7">EamA domain-containing protein</fullName>
    </recommendedName>
</protein>
<feature type="transmembrane region" description="Helical" evidence="6">
    <location>
        <begin position="264"/>
        <end position="281"/>
    </location>
</feature>
<dbReference type="EMBL" id="LBPR01000003">
    <property type="protein sequence ID" value="KKP62956.1"/>
    <property type="molecule type" value="Genomic_DNA"/>
</dbReference>
<evidence type="ECO:0000256" key="2">
    <source>
        <dbReference type="ARBA" id="ARBA00007362"/>
    </source>
</evidence>
<dbReference type="PANTHER" id="PTHR32322:SF2">
    <property type="entry name" value="EAMA DOMAIN-CONTAINING PROTEIN"/>
    <property type="match status" value="1"/>
</dbReference>
<feature type="transmembrane region" description="Helical" evidence="6">
    <location>
        <begin position="239"/>
        <end position="257"/>
    </location>
</feature>
<evidence type="ECO:0000256" key="4">
    <source>
        <dbReference type="ARBA" id="ARBA00022989"/>
    </source>
</evidence>
<evidence type="ECO:0000256" key="5">
    <source>
        <dbReference type="ARBA" id="ARBA00023136"/>
    </source>
</evidence>
<dbReference type="InterPro" id="IPR000620">
    <property type="entry name" value="EamA_dom"/>
</dbReference>
<comment type="similarity">
    <text evidence="2">Belongs to the EamA transporter family.</text>
</comment>
<feature type="transmembrane region" description="Helical" evidence="6">
    <location>
        <begin position="209"/>
        <end position="227"/>
    </location>
</feature>
<dbReference type="Pfam" id="PF00892">
    <property type="entry name" value="EamA"/>
    <property type="match status" value="2"/>
</dbReference>
<feature type="domain" description="EamA" evidence="7">
    <location>
        <begin position="2"/>
        <end position="139"/>
    </location>
</feature>
<feature type="transmembrane region" description="Helical" evidence="6">
    <location>
        <begin position="179"/>
        <end position="197"/>
    </location>
</feature>
<feature type="domain" description="EamA" evidence="7">
    <location>
        <begin position="149"/>
        <end position="280"/>
    </location>
</feature>
<feature type="transmembrane region" description="Helical" evidence="6">
    <location>
        <begin position="96"/>
        <end position="116"/>
    </location>
</feature>
<dbReference type="AlphaFoldDB" id="A0A0G0BH10"/>
<evidence type="ECO:0000256" key="3">
    <source>
        <dbReference type="ARBA" id="ARBA00022692"/>
    </source>
</evidence>
<accession>A0A0G0BH10</accession>
<evidence type="ECO:0000259" key="7">
    <source>
        <dbReference type="Pfam" id="PF00892"/>
    </source>
</evidence>
<dbReference type="SUPFAM" id="SSF103481">
    <property type="entry name" value="Multidrug resistance efflux transporter EmrE"/>
    <property type="match status" value="2"/>
</dbReference>
<dbReference type="InterPro" id="IPR037185">
    <property type="entry name" value="EmrE-like"/>
</dbReference>
<name>A0A0G0BH10_9BACT</name>
<feature type="transmembrane region" description="Helical" evidence="6">
    <location>
        <begin position="122"/>
        <end position="138"/>
    </location>
</feature>
<dbReference type="GO" id="GO:0016020">
    <property type="term" value="C:membrane"/>
    <property type="evidence" value="ECO:0007669"/>
    <property type="project" value="UniProtKB-SubCell"/>
</dbReference>
<comment type="caution">
    <text evidence="8">The sequence shown here is derived from an EMBL/GenBank/DDBJ whole genome shotgun (WGS) entry which is preliminary data.</text>
</comment>
<feature type="transmembrane region" description="Helical" evidence="6">
    <location>
        <begin position="67"/>
        <end position="84"/>
    </location>
</feature>
<proteinExistence type="inferred from homology"/>
<evidence type="ECO:0000256" key="6">
    <source>
        <dbReference type="SAM" id="Phobius"/>
    </source>
</evidence>
<evidence type="ECO:0000256" key="1">
    <source>
        <dbReference type="ARBA" id="ARBA00004141"/>
    </source>
</evidence>
<dbReference type="InterPro" id="IPR050638">
    <property type="entry name" value="AA-Vitamin_Transporters"/>
</dbReference>
<gene>
    <name evidence="8" type="ORF">UR56_C0003G0063</name>
</gene>
<reference evidence="8 9" key="1">
    <citation type="journal article" date="2015" name="Nature">
        <title>rRNA introns, odd ribosomes, and small enigmatic genomes across a large radiation of phyla.</title>
        <authorList>
            <person name="Brown C.T."/>
            <person name="Hug L.A."/>
            <person name="Thomas B.C."/>
            <person name="Sharon I."/>
            <person name="Castelle C.J."/>
            <person name="Singh A."/>
            <person name="Wilkins M.J."/>
            <person name="Williams K.H."/>
            <person name="Banfield J.F."/>
        </authorList>
    </citation>
    <scope>NUCLEOTIDE SEQUENCE [LARGE SCALE GENOMIC DNA]</scope>
</reference>